<sequence length="102" mass="12123">MKMDTSENSLKPRSKTRKERVPRSKAQYFGFAAAQSFVNDENQGREARSTYLSLKTDPNRIRSRRSDVIRYWRERTAINRSQIWSTTDFGFKEKCIFDDETM</sequence>
<dbReference type="AlphaFoldDB" id="A0A7E4V4R0"/>
<reference evidence="3" key="2">
    <citation type="submission" date="2020-10" db="UniProtKB">
        <authorList>
            <consortium name="WormBaseParasite"/>
        </authorList>
    </citation>
    <scope>IDENTIFICATION</scope>
</reference>
<evidence type="ECO:0000256" key="1">
    <source>
        <dbReference type="SAM" id="MobiDB-lite"/>
    </source>
</evidence>
<keyword evidence="2" id="KW-1185">Reference proteome</keyword>
<dbReference type="Proteomes" id="UP000492821">
    <property type="component" value="Unassembled WGS sequence"/>
</dbReference>
<feature type="region of interest" description="Disordered" evidence="1">
    <location>
        <begin position="1"/>
        <end position="23"/>
    </location>
</feature>
<evidence type="ECO:0000313" key="2">
    <source>
        <dbReference type="Proteomes" id="UP000492821"/>
    </source>
</evidence>
<accession>A0A7E4V4R0</accession>
<feature type="compositionally biased region" description="Polar residues" evidence="1">
    <location>
        <begin position="1"/>
        <end position="11"/>
    </location>
</feature>
<protein>
    <submittedName>
        <fullName evidence="3">Uncharacterized protein</fullName>
    </submittedName>
</protein>
<name>A0A7E4V4R0_PANRE</name>
<evidence type="ECO:0000313" key="3">
    <source>
        <dbReference type="WBParaSite" id="Pan_g16564.t1"/>
    </source>
</evidence>
<organism evidence="2 3">
    <name type="scientific">Panagrellus redivivus</name>
    <name type="common">Microworm</name>
    <dbReference type="NCBI Taxonomy" id="6233"/>
    <lineage>
        <taxon>Eukaryota</taxon>
        <taxon>Metazoa</taxon>
        <taxon>Ecdysozoa</taxon>
        <taxon>Nematoda</taxon>
        <taxon>Chromadorea</taxon>
        <taxon>Rhabditida</taxon>
        <taxon>Tylenchina</taxon>
        <taxon>Panagrolaimomorpha</taxon>
        <taxon>Panagrolaimoidea</taxon>
        <taxon>Panagrolaimidae</taxon>
        <taxon>Panagrellus</taxon>
    </lineage>
</organism>
<proteinExistence type="predicted"/>
<reference evidence="2" key="1">
    <citation type="journal article" date="2013" name="Genetics">
        <title>The draft genome and transcriptome of Panagrellus redivivus are shaped by the harsh demands of a free-living lifestyle.</title>
        <authorList>
            <person name="Srinivasan J."/>
            <person name="Dillman A.R."/>
            <person name="Macchietto M.G."/>
            <person name="Heikkinen L."/>
            <person name="Lakso M."/>
            <person name="Fracchia K.M."/>
            <person name="Antoshechkin I."/>
            <person name="Mortazavi A."/>
            <person name="Wong G."/>
            <person name="Sternberg P.W."/>
        </authorList>
    </citation>
    <scope>NUCLEOTIDE SEQUENCE [LARGE SCALE GENOMIC DNA]</scope>
    <source>
        <strain evidence="2">MT8872</strain>
    </source>
</reference>
<dbReference type="WBParaSite" id="Pan_g16564.t1">
    <property type="protein sequence ID" value="Pan_g16564.t1"/>
    <property type="gene ID" value="Pan_g16564"/>
</dbReference>